<name>A0A2K9ZCR0_RHILE</name>
<reference evidence="1 2" key="1">
    <citation type="submission" date="2017-11" db="EMBL/GenBank/DDBJ databases">
        <title>Complete genome of Rhizobium leguminosarum Norway, an ineffective micro-symbiont.</title>
        <authorList>
            <person name="Hoffrichter A."/>
            <person name="Liang J."/>
            <person name="Brachmann A."/>
            <person name="Marin M."/>
        </authorList>
    </citation>
    <scope>NUCLEOTIDE SEQUENCE [LARGE SCALE GENOMIC DNA]</scope>
    <source>
        <strain evidence="1 2">Norway</strain>
        <plasmid evidence="2">prln1</plasmid>
    </source>
</reference>
<accession>A0A2K9ZCR0</accession>
<dbReference type="EMBL" id="CP025013">
    <property type="protein sequence ID" value="AUW46032.1"/>
    <property type="molecule type" value="Genomic_DNA"/>
</dbReference>
<gene>
    <name evidence="1" type="ORF">CUJ84_pRLN1000572</name>
</gene>
<protein>
    <submittedName>
        <fullName evidence="1">Uncharacterized protein</fullName>
    </submittedName>
</protein>
<evidence type="ECO:0000313" key="1">
    <source>
        <dbReference type="EMBL" id="AUW46032.1"/>
    </source>
</evidence>
<dbReference type="AlphaFoldDB" id="A0A2K9ZCR0"/>
<proteinExistence type="predicted"/>
<keyword evidence="1" id="KW-0614">Plasmid</keyword>
<evidence type="ECO:0000313" key="2">
    <source>
        <dbReference type="Proteomes" id="UP000238523"/>
    </source>
</evidence>
<dbReference type="Proteomes" id="UP000238523">
    <property type="component" value="Plasmid pRLN1"/>
</dbReference>
<organism evidence="1 2">
    <name type="scientific">Rhizobium leguminosarum</name>
    <dbReference type="NCBI Taxonomy" id="384"/>
    <lineage>
        <taxon>Bacteria</taxon>
        <taxon>Pseudomonadati</taxon>
        <taxon>Pseudomonadota</taxon>
        <taxon>Alphaproteobacteria</taxon>
        <taxon>Hyphomicrobiales</taxon>
        <taxon>Rhizobiaceae</taxon>
        <taxon>Rhizobium/Agrobacterium group</taxon>
        <taxon>Rhizobium</taxon>
    </lineage>
</organism>
<sequence>MFANLVMFTPPTMMKSGYILYTYGQLRTICKADIREYIYARDERRSDHQSLHVSKPQSCLCRGIARR</sequence>
<geneLocation type="plasmid" evidence="2">
    <name>prln1</name>
</geneLocation>